<dbReference type="InterPro" id="IPR011006">
    <property type="entry name" value="CheY-like_superfamily"/>
</dbReference>
<dbReference type="AlphaFoldDB" id="A0A3A8IQF9"/>
<gene>
    <name evidence="3" type="ORF">D7V88_19405</name>
</gene>
<proteinExistence type="predicted"/>
<dbReference type="Proteomes" id="UP000268094">
    <property type="component" value="Unassembled WGS sequence"/>
</dbReference>
<feature type="domain" description="Response regulatory" evidence="2">
    <location>
        <begin position="11"/>
        <end position="125"/>
    </location>
</feature>
<dbReference type="SMART" id="SM00448">
    <property type="entry name" value="REC"/>
    <property type="match status" value="1"/>
</dbReference>
<evidence type="ECO:0000256" key="1">
    <source>
        <dbReference type="PROSITE-ProRule" id="PRU00169"/>
    </source>
</evidence>
<reference evidence="4" key="1">
    <citation type="submission" date="2018-09" db="EMBL/GenBank/DDBJ databases">
        <authorList>
            <person name="Livingstone P.G."/>
            <person name="Whitworth D.E."/>
        </authorList>
    </citation>
    <scope>NUCLEOTIDE SEQUENCE [LARGE SCALE GENOMIC DNA]</scope>
    <source>
        <strain evidence="4">CA054A</strain>
    </source>
</reference>
<accession>A0A3A8IQF9</accession>
<protein>
    <submittedName>
        <fullName evidence="3">Response regulator</fullName>
    </submittedName>
</protein>
<dbReference type="GO" id="GO:0000160">
    <property type="term" value="P:phosphorelay signal transduction system"/>
    <property type="evidence" value="ECO:0007669"/>
    <property type="project" value="InterPro"/>
</dbReference>
<evidence type="ECO:0000313" key="3">
    <source>
        <dbReference type="EMBL" id="RKG85699.1"/>
    </source>
</evidence>
<dbReference type="Pfam" id="PF00072">
    <property type="entry name" value="Response_reg"/>
    <property type="match status" value="1"/>
</dbReference>
<sequence length="128" mass="13926">MTVDALDNPSTVLVVEGYDDLREALVALLVLEGYTVLSVATAMQAMEVLARLPRHPCLVLLSLMLRSPEDQTFLSRLRSMEPAPRVPVLALTADPDLQAPLPGTVGLLGKPVRTEVLLAAVERYRARP</sequence>
<name>A0A3A8IQF9_9BACT</name>
<dbReference type="SUPFAM" id="SSF52172">
    <property type="entry name" value="CheY-like"/>
    <property type="match status" value="1"/>
</dbReference>
<keyword evidence="4" id="KW-1185">Reference proteome</keyword>
<dbReference type="InterPro" id="IPR001789">
    <property type="entry name" value="Sig_transdc_resp-reg_receiver"/>
</dbReference>
<dbReference type="EMBL" id="RAVZ01000128">
    <property type="protein sequence ID" value="RKG85699.1"/>
    <property type="molecule type" value="Genomic_DNA"/>
</dbReference>
<evidence type="ECO:0000313" key="4">
    <source>
        <dbReference type="Proteomes" id="UP000268094"/>
    </source>
</evidence>
<comment type="caution">
    <text evidence="1">Lacks conserved residue(s) required for the propagation of feature annotation.</text>
</comment>
<organism evidence="3 4">
    <name type="scientific">Corallococcus terminator</name>
    <dbReference type="NCBI Taxonomy" id="2316733"/>
    <lineage>
        <taxon>Bacteria</taxon>
        <taxon>Pseudomonadati</taxon>
        <taxon>Myxococcota</taxon>
        <taxon>Myxococcia</taxon>
        <taxon>Myxococcales</taxon>
        <taxon>Cystobacterineae</taxon>
        <taxon>Myxococcaceae</taxon>
        <taxon>Corallococcus</taxon>
    </lineage>
</organism>
<evidence type="ECO:0000259" key="2">
    <source>
        <dbReference type="PROSITE" id="PS50110"/>
    </source>
</evidence>
<dbReference type="Gene3D" id="3.40.50.2300">
    <property type="match status" value="1"/>
</dbReference>
<comment type="caution">
    <text evidence="3">The sequence shown here is derived from an EMBL/GenBank/DDBJ whole genome shotgun (WGS) entry which is preliminary data.</text>
</comment>
<dbReference type="PROSITE" id="PS50110">
    <property type="entry name" value="RESPONSE_REGULATORY"/>
    <property type="match status" value="1"/>
</dbReference>